<dbReference type="PANTHER" id="PTHR35894">
    <property type="entry name" value="GENERAL SECRETION PATHWAY PROTEIN A-RELATED"/>
    <property type="match status" value="1"/>
</dbReference>
<keyword evidence="3" id="KW-1185">Reference proteome</keyword>
<reference evidence="2 3" key="1">
    <citation type="submission" date="2018-09" db="EMBL/GenBank/DDBJ databases">
        <authorList>
            <person name="Zhu H."/>
        </authorList>
    </citation>
    <scope>NUCLEOTIDE SEQUENCE [LARGE SCALE GENOMIC DNA]</scope>
    <source>
        <strain evidence="2 3">K2R10-39</strain>
    </source>
</reference>
<dbReference type="AlphaFoldDB" id="A0A418WWJ3"/>
<dbReference type="PANTHER" id="PTHR35894:SF1">
    <property type="entry name" value="PHOSPHORIBULOKINASE _ URIDINE KINASE FAMILY"/>
    <property type="match status" value="1"/>
</dbReference>
<dbReference type="InterPro" id="IPR052026">
    <property type="entry name" value="ExeA_AAA_ATPase_DNA-bind"/>
</dbReference>
<proteinExistence type="predicted"/>
<name>A0A418WWJ3_9BURK</name>
<dbReference type="InterPro" id="IPR003593">
    <property type="entry name" value="AAA+_ATPase"/>
</dbReference>
<dbReference type="InterPro" id="IPR027417">
    <property type="entry name" value="P-loop_NTPase"/>
</dbReference>
<dbReference type="InterPro" id="IPR049945">
    <property type="entry name" value="AAA_22"/>
</dbReference>
<evidence type="ECO:0000259" key="1">
    <source>
        <dbReference type="SMART" id="SM00382"/>
    </source>
</evidence>
<protein>
    <submittedName>
        <fullName evidence="2">ExeA protein</fullName>
    </submittedName>
</protein>
<dbReference type="Pfam" id="PF13401">
    <property type="entry name" value="AAA_22"/>
    <property type="match status" value="1"/>
</dbReference>
<dbReference type="Gene3D" id="3.40.50.300">
    <property type="entry name" value="P-loop containing nucleotide triphosphate hydrolases"/>
    <property type="match status" value="1"/>
</dbReference>
<accession>A0A418WWJ3</accession>
<evidence type="ECO:0000313" key="3">
    <source>
        <dbReference type="Proteomes" id="UP000285190"/>
    </source>
</evidence>
<dbReference type="GO" id="GO:0016887">
    <property type="term" value="F:ATP hydrolysis activity"/>
    <property type="evidence" value="ECO:0007669"/>
    <property type="project" value="InterPro"/>
</dbReference>
<dbReference type="SUPFAM" id="SSF52540">
    <property type="entry name" value="P-loop containing nucleoside triphosphate hydrolases"/>
    <property type="match status" value="1"/>
</dbReference>
<dbReference type="Proteomes" id="UP000285190">
    <property type="component" value="Unassembled WGS sequence"/>
</dbReference>
<evidence type="ECO:0000313" key="2">
    <source>
        <dbReference type="EMBL" id="RJF97074.1"/>
    </source>
</evidence>
<dbReference type="OrthoDB" id="9783370at2"/>
<organism evidence="2 3">
    <name type="scientific">Noviherbaspirillum cavernae</name>
    <dbReference type="NCBI Taxonomy" id="2320862"/>
    <lineage>
        <taxon>Bacteria</taxon>
        <taxon>Pseudomonadati</taxon>
        <taxon>Pseudomonadota</taxon>
        <taxon>Betaproteobacteria</taxon>
        <taxon>Burkholderiales</taxon>
        <taxon>Oxalobacteraceae</taxon>
        <taxon>Noviherbaspirillum</taxon>
    </lineage>
</organism>
<dbReference type="EMBL" id="QYUN01000003">
    <property type="protein sequence ID" value="RJF97074.1"/>
    <property type="molecule type" value="Genomic_DNA"/>
</dbReference>
<comment type="caution">
    <text evidence="2">The sequence shown here is derived from an EMBL/GenBank/DDBJ whole genome shotgun (WGS) entry which is preliminary data.</text>
</comment>
<sequence length="300" mass="33411">MLLRNEALSLKARQHFNLARNPFVDDLNTADDIFLSPDFRYCREVLWDVAKNGGFCALVGESGSGKSTLREELHERIKRECASIIVIEPYILAMEDTDAKGRVLKSGQIAEAIIRCLNPGAAVSRSLEGRYHQVHDLLKASYRAGNNHLIVIEEAHSLPIATIKHLKRFWELKDGMARLLSIVLIGQSELKTILTAHNPEVREVVQRCEVVELAPLGRHVGEYVAHKIVRAGGKAEEIFDTTAFEAIRTKLTRSTRGAKQQETSSICYPLVVNNLVARAMNYAALIGAMKITEEIITESA</sequence>
<gene>
    <name evidence="2" type="ORF">D3870_21350</name>
</gene>
<dbReference type="SMART" id="SM00382">
    <property type="entry name" value="AAA"/>
    <property type="match status" value="1"/>
</dbReference>
<feature type="domain" description="AAA+ ATPase" evidence="1">
    <location>
        <begin position="52"/>
        <end position="209"/>
    </location>
</feature>